<evidence type="ECO:0000256" key="2">
    <source>
        <dbReference type="ARBA" id="ARBA00022692"/>
    </source>
</evidence>
<keyword evidence="4 5" id="KW-0472">Membrane</keyword>
<evidence type="ECO:0000256" key="4">
    <source>
        <dbReference type="ARBA" id="ARBA00023136"/>
    </source>
</evidence>
<feature type="transmembrane region" description="Helical" evidence="5">
    <location>
        <begin position="561"/>
        <end position="586"/>
    </location>
</feature>
<evidence type="ECO:0000256" key="1">
    <source>
        <dbReference type="ARBA" id="ARBA00004141"/>
    </source>
</evidence>
<reference evidence="6 7" key="1">
    <citation type="submission" date="2018-05" db="EMBL/GenBank/DDBJ databases">
        <title>Flavobacterium sp. MEBiC07310.</title>
        <authorList>
            <person name="Baek K."/>
        </authorList>
    </citation>
    <scope>NUCLEOTIDE SEQUENCE [LARGE SCALE GENOMIC DNA]</scope>
    <source>
        <strain evidence="6 7">MEBiC07310</strain>
    </source>
</reference>
<keyword evidence="7" id="KW-1185">Reference proteome</keyword>
<dbReference type="OrthoDB" id="5688397at2"/>
<evidence type="ECO:0000256" key="3">
    <source>
        <dbReference type="ARBA" id="ARBA00022989"/>
    </source>
</evidence>
<accession>A0A2U8QTM8</accession>
<dbReference type="AlphaFoldDB" id="A0A2U8QTM8"/>
<evidence type="ECO:0000256" key="5">
    <source>
        <dbReference type="SAM" id="Phobius"/>
    </source>
</evidence>
<feature type="transmembrane region" description="Helical" evidence="5">
    <location>
        <begin position="387"/>
        <end position="408"/>
    </location>
</feature>
<feature type="transmembrane region" description="Helical" evidence="5">
    <location>
        <begin position="453"/>
        <end position="474"/>
    </location>
</feature>
<dbReference type="KEGG" id="fse:DI487_06240"/>
<dbReference type="Pfam" id="PF10136">
    <property type="entry name" value="SpecificRecomb"/>
    <property type="match status" value="1"/>
</dbReference>
<keyword evidence="3 5" id="KW-1133">Transmembrane helix</keyword>
<evidence type="ECO:0000313" key="7">
    <source>
        <dbReference type="Proteomes" id="UP000245429"/>
    </source>
</evidence>
<organism evidence="6 7">
    <name type="scientific">Flavobacterium sediminis</name>
    <dbReference type="NCBI Taxonomy" id="2201181"/>
    <lineage>
        <taxon>Bacteria</taxon>
        <taxon>Pseudomonadati</taxon>
        <taxon>Bacteroidota</taxon>
        <taxon>Flavobacteriia</taxon>
        <taxon>Flavobacteriales</taxon>
        <taxon>Flavobacteriaceae</taxon>
        <taxon>Flavobacterium</taxon>
    </lineage>
</organism>
<protein>
    <submittedName>
        <fullName evidence="6">Recombinase</fullName>
    </submittedName>
</protein>
<dbReference type="InterPro" id="IPR011385">
    <property type="entry name" value="Site-sp_rcmbase"/>
</dbReference>
<evidence type="ECO:0000313" key="6">
    <source>
        <dbReference type="EMBL" id="AWM13498.1"/>
    </source>
</evidence>
<dbReference type="GO" id="GO:0016020">
    <property type="term" value="C:membrane"/>
    <property type="evidence" value="ECO:0007669"/>
    <property type="project" value="UniProtKB-SubCell"/>
</dbReference>
<gene>
    <name evidence="6" type="ORF">DI487_06240</name>
</gene>
<feature type="transmembrane region" description="Helical" evidence="5">
    <location>
        <begin position="501"/>
        <end position="522"/>
    </location>
</feature>
<proteinExistence type="predicted"/>
<dbReference type="Gene3D" id="1.20.1080.10">
    <property type="entry name" value="Glycerol uptake facilitator protein"/>
    <property type="match status" value="1"/>
</dbReference>
<name>A0A2U8QTM8_9FLAO</name>
<dbReference type="EMBL" id="CP029463">
    <property type="protein sequence ID" value="AWM13498.1"/>
    <property type="molecule type" value="Genomic_DNA"/>
</dbReference>
<sequence>MKIFRRNTNDTFEILTKSYFNELHVWKDTENKVEILAGLIDTIRPKKTTNLKFFNIDPIIDFFKENEVERQNFIAFLKEILVYKRINTIFSDAGILQETDFFYEVRKRIFAKIIPYQAPKNTLEFVLNQVFYDASDPEWLEKIPMIQLTELFYLLEFTNIYEENQPDLFLAEVIQSMNLLLQRSSGKALETDVVQMVPEYHEHRSPFSGFEKELYLLEDILKEENTPCYVSSEDIIYKQLNIMFRQCNDFVDKAFHNASKYGISLRVNQNLLRIRQQLKRLGELMPFLVIDNEEDKTPKTIQLVLLLIRHNSQKNNIETLVSDSVQVLSYEITQHTAKTGEKYITETRKEYFKMFKAALGGGFIVGILCIIKVLFSKLPVSDFGHAVLYSMNYAFGFIAIYLMGFTLATKQPAMTASALVRAIQEGMKKKKALPEEKHHEFAVLFSHIFRSQFIAFLGNIIMAFPIAWLGIWLIDTAFSYNIAEQKWLRLINHLSPVKSPAVLHAAIAGIFLFLSGIISGSVSNRDKHFQVYYRIQEHPWLKRNFGKGMAKRISEWYERKWAGIISNFWFGVFMGTTASIGAFIGLNLDIRHVTFSAGNFALAMYGSQYQLTISQIAWDP</sequence>
<comment type="subcellular location">
    <subcellularLocation>
        <location evidence="1">Membrane</location>
        <topology evidence="1">Multi-pass membrane protein</topology>
    </subcellularLocation>
</comment>
<dbReference type="InterPro" id="IPR023271">
    <property type="entry name" value="Aquaporin-like"/>
</dbReference>
<keyword evidence="2 5" id="KW-0812">Transmembrane</keyword>
<dbReference type="Proteomes" id="UP000245429">
    <property type="component" value="Chromosome"/>
</dbReference>
<feature type="transmembrane region" description="Helical" evidence="5">
    <location>
        <begin position="357"/>
        <end position="375"/>
    </location>
</feature>